<evidence type="ECO:0000313" key="1">
    <source>
        <dbReference type="EMBL" id="OOR03657.1"/>
    </source>
</evidence>
<dbReference type="Proteomes" id="UP000190696">
    <property type="component" value="Unassembled WGS sequence"/>
</dbReference>
<accession>A0A1S9T111</accession>
<protein>
    <recommendedName>
        <fullName evidence="3">Butirosin biosynthesis protein H N-terminal domain-containing protein</fullName>
    </recommendedName>
</protein>
<evidence type="ECO:0000313" key="2">
    <source>
        <dbReference type="Proteomes" id="UP000190696"/>
    </source>
</evidence>
<organism evidence="1 2">
    <name type="scientific">Bacillus mycoides</name>
    <dbReference type="NCBI Taxonomy" id="1405"/>
    <lineage>
        <taxon>Bacteria</taxon>
        <taxon>Bacillati</taxon>
        <taxon>Bacillota</taxon>
        <taxon>Bacilli</taxon>
        <taxon>Bacillales</taxon>
        <taxon>Bacillaceae</taxon>
        <taxon>Bacillus</taxon>
        <taxon>Bacillus cereus group</taxon>
    </lineage>
</organism>
<dbReference type="RefSeq" id="WP_078177041.1">
    <property type="nucleotide sequence ID" value="NZ_JBCMNA010000014.1"/>
</dbReference>
<dbReference type="EMBL" id="MUAI01000037">
    <property type="protein sequence ID" value="OOR03657.1"/>
    <property type="molecule type" value="Genomic_DNA"/>
</dbReference>
<reference evidence="1 2" key="1">
    <citation type="submission" date="2017-01" db="EMBL/GenBank/DDBJ databases">
        <title>Bacillus cereus isolates.</title>
        <authorList>
            <person name="Beno S.M."/>
        </authorList>
    </citation>
    <scope>NUCLEOTIDE SEQUENCE [LARGE SCALE GENOMIC DNA]</scope>
    <source>
        <strain evidence="1 2">FSL W7-1108</strain>
    </source>
</reference>
<dbReference type="AlphaFoldDB" id="A0A1S9T111"/>
<evidence type="ECO:0008006" key="3">
    <source>
        <dbReference type="Google" id="ProtNLM"/>
    </source>
</evidence>
<proteinExistence type="predicted"/>
<name>A0A1S9T111_BACMY</name>
<gene>
    <name evidence="1" type="ORF">BW900_25835</name>
</gene>
<comment type="caution">
    <text evidence="1">The sequence shown here is derived from an EMBL/GenBank/DDBJ whole genome shotgun (WGS) entry which is preliminary data.</text>
</comment>
<sequence length="339" mass="40616">MQKILPINTEINVTCFQFEAFPLAIISNYKESFPWIHSNYIQLAFHKDFIEAPVPFKFYLFDYSIIPWLKVQKLDREVYPLFNEDIVDFIKKAIDLEYYVYLNVDEYFIPHRTAFKNYNKSHDILVLGYSENDLEFSVLGYNDKQFFSKTKVPYDLFRKGFQNLSNIENDCNQIYLYKFERNANYTFRLSVVIDSLKEYLYSMNSAGKFNALAEPENLVFGIECYNYLDKYLDYLGEGAFYIDLRYLQKLLEHKSCMLKRIEYLEQEDYLEKKHGFSNTYSDVVKKSKNIKLLTMKFNKKNNVSTFKNIKKILKDIKDLEIETLSKLIKRLEYKQNLDN</sequence>